<protein>
    <recommendedName>
        <fullName evidence="9">Odorant receptor</fullName>
    </recommendedName>
</protein>
<keyword evidence="6 9" id="KW-0472">Membrane</keyword>
<feature type="transmembrane region" description="Helical" evidence="9">
    <location>
        <begin position="173"/>
        <end position="192"/>
    </location>
</feature>
<keyword evidence="4 9" id="KW-0552">Olfaction</keyword>
<comment type="subcellular location">
    <subcellularLocation>
        <location evidence="9">Cell membrane</location>
        <topology evidence="9">Multi-pass membrane protein</topology>
    </subcellularLocation>
    <subcellularLocation>
        <location evidence="1">Membrane</location>
        <topology evidence="1">Multi-pass membrane protein</topology>
    </subcellularLocation>
</comment>
<evidence type="ECO:0000313" key="10">
    <source>
        <dbReference type="EMBL" id="BES90994.1"/>
    </source>
</evidence>
<evidence type="ECO:0000256" key="4">
    <source>
        <dbReference type="ARBA" id="ARBA00022725"/>
    </source>
</evidence>
<keyword evidence="2 9" id="KW-0716">Sensory transduction</keyword>
<keyword evidence="8 9" id="KW-0807">Transducer</keyword>
<dbReference type="InterPro" id="IPR004117">
    <property type="entry name" value="7tm6_olfct_rcpt"/>
</dbReference>
<dbReference type="EMBL" id="AP028910">
    <property type="protein sequence ID" value="BES90994.1"/>
    <property type="molecule type" value="Genomic_DNA"/>
</dbReference>
<dbReference type="PANTHER" id="PTHR21137">
    <property type="entry name" value="ODORANT RECEPTOR"/>
    <property type="match status" value="1"/>
</dbReference>
<feature type="transmembrane region" description="Helical" evidence="9">
    <location>
        <begin position="130"/>
        <end position="153"/>
    </location>
</feature>
<evidence type="ECO:0000256" key="2">
    <source>
        <dbReference type="ARBA" id="ARBA00022606"/>
    </source>
</evidence>
<accession>A0ABN7AHZ7</accession>
<feature type="transmembrane region" description="Helical" evidence="9">
    <location>
        <begin position="37"/>
        <end position="58"/>
    </location>
</feature>
<comment type="similarity">
    <text evidence="9">Belongs to the insect chemoreceptor superfamily. Heteromeric odorant receptor channel (TC 1.A.69) family.</text>
</comment>
<keyword evidence="7 9" id="KW-0675">Receptor</keyword>
<organism evidence="10 11">
    <name type="scientific">Nesidiocoris tenuis</name>
    <dbReference type="NCBI Taxonomy" id="355587"/>
    <lineage>
        <taxon>Eukaryota</taxon>
        <taxon>Metazoa</taxon>
        <taxon>Ecdysozoa</taxon>
        <taxon>Arthropoda</taxon>
        <taxon>Hexapoda</taxon>
        <taxon>Insecta</taxon>
        <taxon>Pterygota</taxon>
        <taxon>Neoptera</taxon>
        <taxon>Paraneoptera</taxon>
        <taxon>Hemiptera</taxon>
        <taxon>Heteroptera</taxon>
        <taxon>Panheteroptera</taxon>
        <taxon>Cimicomorpha</taxon>
        <taxon>Miridae</taxon>
        <taxon>Dicyphina</taxon>
        <taxon>Nesidiocoris</taxon>
    </lineage>
</organism>
<comment type="caution">
    <text evidence="9">Lacks conserved residue(s) required for the propagation of feature annotation.</text>
</comment>
<evidence type="ECO:0000256" key="5">
    <source>
        <dbReference type="ARBA" id="ARBA00022989"/>
    </source>
</evidence>
<evidence type="ECO:0000256" key="6">
    <source>
        <dbReference type="ARBA" id="ARBA00023136"/>
    </source>
</evidence>
<evidence type="ECO:0000256" key="3">
    <source>
        <dbReference type="ARBA" id="ARBA00022692"/>
    </source>
</evidence>
<evidence type="ECO:0000313" key="11">
    <source>
        <dbReference type="Proteomes" id="UP001307889"/>
    </source>
</evidence>
<evidence type="ECO:0000256" key="8">
    <source>
        <dbReference type="ARBA" id="ARBA00023224"/>
    </source>
</evidence>
<dbReference type="PANTHER" id="PTHR21137:SF26">
    <property type="entry name" value="ODORANT RECEPTOR 10A-RELATED"/>
    <property type="match status" value="1"/>
</dbReference>
<dbReference type="Pfam" id="PF02949">
    <property type="entry name" value="7tm_6"/>
    <property type="match status" value="1"/>
</dbReference>
<evidence type="ECO:0000256" key="1">
    <source>
        <dbReference type="ARBA" id="ARBA00004141"/>
    </source>
</evidence>
<dbReference type="Proteomes" id="UP001307889">
    <property type="component" value="Chromosome 2"/>
</dbReference>
<gene>
    <name evidence="10" type="ORF">NTJ_03802</name>
</gene>
<evidence type="ECO:0000256" key="9">
    <source>
        <dbReference type="RuleBase" id="RU351113"/>
    </source>
</evidence>
<reference evidence="10 11" key="1">
    <citation type="submission" date="2023-09" db="EMBL/GenBank/DDBJ databases">
        <title>Nesidiocoris tenuis whole genome shotgun sequence.</title>
        <authorList>
            <person name="Shibata T."/>
            <person name="Shimoda M."/>
            <person name="Kobayashi T."/>
            <person name="Uehara T."/>
        </authorList>
    </citation>
    <scope>NUCLEOTIDE SEQUENCE [LARGE SCALE GENOMIC DNA]</scope>
    <source>
        <strain evidence="10 11">Japan</strain>
    </source>
</reference>
<evidence type="ECO:0000256" key="7">
    <source>
        <dbReference type="ARBA" id="ARBA00023170"/>
    </source>
</evidence>
<keyword evidence="3 9" id="KW-0812">Transmembrane</keyword>
<proteinExistence type="inferred from homology"/>
<name>A0ABN7AHZ7_9HEMI</name>
<sequence length="384" mass="44155">MEESDQALWLTEVTCVATGTFGALAPPRILRPVMRVLAWYHTSMFILFMISALLNAFLAKDFFNESLESAHFLVTGLHLFSKFMTMMRREREYLNLLQDIRKCWNGFITNNPKHKEYMLRASTRADRTTIIIFSSICNVLTVNMLNSLVKNMIEPEKMHFPVQLYLPPQLSRSYAVGAAVQIIVFSSPVMIISTTTSFLNSITVHVEALGASLAEDIRSMENWQGEPAIRVYKKHQEIIRLVHGINRVMSGNWGFEMACASVQLTLPAYRALRALKRNEVEVINHCFITLLNFSVIYLIYTSGSKIYRMGEDVRNSVYESQWLLTPAPERKNLIFVMMRANKPLEYKYKVFRFDLPGFTKVVNTVFSYMAVLRFLDGHDSGPRI</sequence>
<keyword evidence="5 9" id="KW-1133">Transmembrane helix</keyword>
<keyword evidence="11" id="KW-1185">Reference proteome</keyword>